<evidence type="ECO:0000313" key="4">
    <source>
        <dbReference type="Proteomes" id="UP001290455"/>
    </source>
</evidence>
<sequence length="417" mass="46765">MKKILLSVGVGLILLMWFSLSNDAQAAAPTIYVDGKKVNSASITINGSTLVPLRTIAEKLGLEVRWDQSTQTVTFKHPYRTGIISHKIGTNTITLNTNGKTTKTLTAASVNQKGTSYVPIRLFEYLDAQVFWTSAQNRIDVYSYELKTSQYIMFAGLAYNDINHLVGSSVPTIVGKLNSNGKRGFYADLKNTQKYLGMYAKTSSGAKITPKTFIGSDYLHATEWKMIDALVNKDTGFQGYAFQNNRTKEVVISYRGSDDTADWYHNSRALTSNYNYQKLQAYALFERNAGKSDNITIVGHSLGGYLAQATAKNYPSNFNKVVTFNAFGIDQTNNLKNVINYRISNDPVANKQNHYGRSVGFNIRMYADDFTISAHKLFNFYSYFYPAKSKYWLNLDKKGLMPHNKAKSTANGNPYVW</sequence>
<gene>
    <name evidence="3" type="ORF">SM124_09030</name>
</gene>
<dbReference type="SUPFAM" id="SSF53474">
    <property type="entry name" value="alpha/beta-Hydrolases"/>
    <property type="match status" value="1"/>
</dbReference>
<feature type="chain" id="PRO_5047141136" evidence="1">
    <location>
        <begin position="27"/>
        <end position="417"/>
    </location>
</feature>
<evidence type="ECO:0000256" key="1">
    <source>
        <dbReference type="SAM" id="SignalP"/>
    </source>
</evidence>
<organism evidence="3 4">
    <name type="scientific">Robertmurraya mangrovi</name>
    <dbReference type="NCBI Taxonomy" id="3098077"/>
    <lineage>
        <taxon>Bacteria</taxon>
        <taxon>Bacillati</taxon>
        <taxon>Bacillota</taxon>
        <taxon>Bacilli</taxon>
        <taxon>Bacillales</taxon>
        <taxon>Bacillaceae</taxon>
        <taxon>Robertmurraya</taxon>
    </lineage>
</organism>
<dbReference type="InterPro" id="IPR012854">
    <property type="entry name" value="Cu_amine_oxidase-like_N"/>
</dbReference>
<dbReference type="Pfam" id="PF26363">
    <property type="entry name" value="Phospholipase-like"/>
    <property type="match status" value="1"/>
</dbReference>
<dbReference type="Proteomes" id="UP001290455">
    <property type="component" value="Unassembled WGS sequence"/>
</dbReference>
<keyword evidence="3" id="KW-0378">Hydrolase</keyword>
<feature type="signal peptide" evidence="1">
    <location>
        <begin position="1"/>
        <end position="26"/>
    </location>
</feature>
<feature type="domain" description="Copper amine oxidase-like N-terminal" evidence="2">
    <location>
        <begin position="33"/>
        <end position="139"/>
    </location>
</feature>
<evidence type="ECO:0000313" key="3">
    <source>
        <dbReference type="EMBL" id="MDZ5471891.1"/>
    </source>
</evidence>
<dbReference type="RefSeq" id="WP_322446180.1">
    <property type="nucleotide sequence ID" value="NZ_JAXOFX010000004.1"/>
</dbReference>
<proteinExistence type="predicted"/>
<dbReference type="EMBL" id="JAXOFX010000004">
    <property type="protein sequence ID" value="MDZ5471891.1"/>
    <property type="molecule type" value="Genomic_DNA"/>
</dbReference>
<protein>
    <submittedName>
        <fullName evidence="3">Alpha/beta fold hydrolase</fullName>
    </submittedName>
</protein>
<keyword evidence="4" id="KW-1185">Reference proteome</keyword>
<dbReference type="SUPFAM" id="SSF55383">
    <property type="entry name" value="Copper amine oxidase, domain N"/>
    <property type="match status" value="1"/>
</dbReference>
<reference evidence="3 4" key="1">
    <citation type="submission" date="2023-11" db="EMBL/GenBank/DDBJ databases">
        <title>Bacillus jintuensis, isolated from a mudflat on the Beibu Gulf coast.</title>
        <authorList>
            <person name="Li M."/>
        </authorList>
    </citation>
    <scope>NUCLEOTIDE SEQUENCE [LARGE SCALE GENOMIC DNA]</scope>
    <source>
        <strain evidence="3 4">31A1R</strain>
    </source>
</reference>
<dbReference type="InterPro" id="IPR036582">
    <property type="entry name" value="Mao_N_sf"/>
</dbReference>
<comment type="caution">
    <text evidence="3">The sequence shown here is derived from an EMBL/GenBank/DDBJ whole genome shotgun (WGS) entry which is preliminary data.</text>
</comment>
<evidence type="ECO:0000259" key="2">
    <source>
        <dbReference type="Pfam" id="PF07833"/>
    </source>
</evidence>
<accession>A0ABU5IXP0</accession>
<dbReference type="Pfam" id="PF07833">
    <property type="entry name" value="Cu_amine_oxidN1"/>
    <property type="match status" value="1"/>
</dbReference>
<dbReference type="Gene3D" id="3.40.50.1820">
    <property type="entry name" value="alpha/beta hydrolase"/>
    <property type="match status" value="1"/>
</dbReference>
<dbReference type="GO" id="GO:0016787">
    <property type="term" value="F:hydrolase activity"/>
    <property type="evidence" value="ECO:0007669"/>
    <property type="project" value="UniProtKB-KW"/>
</dbReference>
<dbReference type="Gene3D" id="3.30.457.10">
    <property type="entry name" value="Copper amine oxidase-like, N-terminal domain"/>
    <property type="match status" value="1"/>
</dbReference>
<dbReference type="InterPro" id="IPR029058">
    <property type="entry name" value="AB_hydrolase_fold"/>
</dbReference>
<keyword evidence="1" id="KW-0732">Signal</keyword>
<name>A0ABU5IXP0_9BACI</name>